<sequence length="76" mass="7959">MVELGTLGGDSSFALAMNNRSDVVGCAQAAEGTYYGFIWRHGRMTDLGAFTRPTSTTAARSSATPPTAPSSDLDSR</sequence>
<organism evidence="2 3">
    <name type="scientific">Micromonospora saelicesensis</name>
    <dbReference type="NCBI Taxonomy" id="285676"/>
    <lineage>
        <taxon>Bacteria</taxon>
        <taxon>Bacillati</taxon>
        <taxon>Actinomycetota</taxon>
        <taxon>Actinomycetes</taxon>
        <taxon>Micromonosporales</taxon>
        <taxon>Micromonosporaceae</taxon>
        <taxon>Micromonospora</taxon>
    </lineage>
</organism>
<evidence type="ECO:0000313" key="3">
    <source>
        <dbReference type="Proteomes" id="UP000249419"/>
    </source>
</evidence>
<evidence type="ECO:0000256" key="1">
    <source>
        <dbReference type="SAM" id="MobiDB-lite"/>
    </source>
</evidence>
<dbReference type="Proteomes" id="UP000249419">
    <property type="component" value="Unassembled WGS sequence"/>
</dbReference>
<reference evidence="2 3" key="1">
    <citation type="submission" date="2018-03" db="EMBL/GenBank/DDBJ databases">
        <title>Defining the species Micromonospora saelicesensis and Micromonospora noduli under the framework of genomics.</title>
        <authorList>
            <person name="Riesco R."/>
            <person name="Trujillo M.E."/>
        </authorList>
    </citation>
    <scope>NUCLEOTIDE SEQUENCE [LARGE SCALE GENOMIC DNA]</scope>
    <source>
        <strain evidence="2 3">PSN13</strain>
    </source>
</reference>
<comment type="caution">
    <text evidence="2">The sequence shown here is derived from an EMBL/GenBank/DDBJ whole genome shotgun (WGS) entry which is preliminary data.</text>
</comment>
<accession>A0A328NNN8</accession>
<dbReference type="InterPro" id="IPR014262">
    <property type="entry name" value="HAF_rpt"/>
</dbReference>
<proteinExistence type="predicted"/>
<dbReference type="NCBIfam" id="TIGR02913">
    <property type="entry name" value="HAF_rpt"/>
    <property type="match status" value="1"/>
</dbReference>
<dbReference type="EMBL" id="PYAG01000015">
    <property type="protein sequence ID" value="RAO32992.1"/>
    <property type="molecule type" value="Genomic_DNA"/>
</dbReference>
<evidence type="ECO:0000313" key="2">
    <source>
        <dbReference type="EMBL" id="RAO32992.1"/>
    </source>
</evidence>
<feature type="region of interest" description="Disordered" evidence="1">
    <location>
        <begin position="49"/>
        <end position="76"/>
    </location>
</feature>
<name>A0A328NNN8_9ACTN</name>
<feature type="compositionally biased region" description="Low complexity" evidence="1">
    <location>
        <begin position="51"/>
        <end position="76"/>
    </location>
</feature>
<dbReference type="AlphaFoldDB" id="A0A328NNN8"/>
<protein>
    <submittedName>
        <fullName evidence="2">Uncharacterized protein</fullName>
    </submittedName>
</protein>
<gene>
    <name evidence="2" type="ORF">PSN13_03683</name>
</gene>